<name>A0A6L5YL12_9FIRM</name>
<keyword evidence="2" id="KW-1185">Reference proteome</keyword>
<evidence type="ECO:0000313" key="2">
    <source>
        <dbReference type="Proteomes" id="UP000476055"/>
    </source>
</evidence>
<dbReference type="InterPro" id="IPR053842">
    <property type="entry name" value="NikA-like"/>
</dbReference>
<comment type="caution">
    <text evidence="1">The sequence shown here is derived from an EMBL/GenBank/DDBJ whole genome shotgun (WGS) entry which is preliminary data.</text>
</comment>
<dbReference type="Pfam" id="PF21983">
    <property type="entry name" value="NikA-like"/>
    <property type="match status" value="1"/>
</dbReference>
<gene>
    <name evidence="1" type="ORF">FYJ59_10475</name>
</gene>
<dbReference type="RefSeq" id="WP_154496888.1">
    <property type="nucleotide sequence ID" value="NZ_VUMU01000013.1"/>
</dbReference>
<organism evidence="1 2">
    <name type="scientific">Waltera intestinalis</name>
    <dbReference type="NCBI Taxonomy" id="2606635"/>
    <lineage>
        <taxon>Bacteria</taxon>
        <taxon>Bacillati</taxon>
        <taxon>Bacillota</taxon>
        <taxon>Clostridia</taxon>
        <taxon>Lachnospirales</taxon>
        <taxon>Lachnospiraceae</taxon>
        <taxon>Waltera</taxon>
    </lineage>
</organism>
<dbReference type="EMBL" id="VUMU01000013">
    <property type="protein sequence ID" value="MST58653.1"/>
    <property type="molecule type" value="Genomic_DNA"/>
</dbReference>
<protein>
    <submittedName>
        <fullName evidence="1">Mobilization protein</fullName>
    </submittedName>
</protein>
<sequence length="107" mass="12525">MDKNLDYKGRWRNKAVAFRVSEEEAKLIDDLVTLSGLTKQDYIIRRLQCRDVVVQGNPRVYKALRNQMADIYEELKRLERCSEANDELLYTIQLIAETMNGLRGESE</sequence>
<proteinExistence type="predicted"/>
<dbReference type="AlphaFoldDB" id="A0A6L5YL12"/>
<dbReference type="Proteomes" id="UP000476055">
    <property type="component" value="Unassembled WGS sequence"/>
</dbReference>
<reference evidence="1 2" key="1">
    <citation type="submission" date="2019-08" db="EMBL/GenBank/DDBJ databases">
        <title>In-depth cultivation of the pig gut microbiome towards novel bacterial diversity and tailored functional studies.</title>
        <authorList>
            <person name="Wylensek D."/>
            <person name="Hitch T.C.A."/>
            <person name="Clavel T."/>
        </authorList>
    </citation>
    <scope>NUCLEOTIDE SEQUENCE [LARGE SCALE GENOMIC DNA]</scope>
    <source>
        <strain evidence="1 2">WCA3-601-WT-6H</strain>
    </source>
</reference>
<accession>A0A6L5YL12</accession>
<evidence type="ECO:0000313" key="1">
    <source>
        <dbReference type="EMBL" id="MST58653.1"/>
    </source>
</evidence>